<gene>
    <name evidence="1" type="ORF">A2988_03030</name>
</gene>
<dbReference type="AlphaFoldDB" id="A0A1F5BV43"/>
<dbReference type="EMBL" id="MEYS01000001">
    <property type="protein sequence ID" value="OGD34472.1"/>
    <property type="molecule type" value="Genomic_DNA"/>
</dbReference>
<dbReference type="Proteomes" id="UP000176650">
    <property type="component" value="Unassembled WGS sequence"/>
</dbReference>
<accession>A0A1F5BV43</accession>
<protein>
    <submittedName>
        <fullName evidence="1">Uncharacterized protein</fullName>
    </submittedName>
</protein>
<evidence type="ECO:0000313" key="1">
    <source>
        <dbReference type="EMBL" id="OGD34472.1"/>
    </source>
</evidence>
<proteinExistence type="predicted"/>
<evidence type="ECO:0000313" key="2">
    <source>
        <dbReference type="Proteomes" id="UP000176650"/>
    </source>
</evidence>
<reference evidence="1 2" key="1">
    <citation type="journal article" date="2016" name="Nat. Commun.">
        <title>Thousands of microbial genomes shed light on interconnected biogeochemical processes in an aquifer system.</title>
        <authorList>
            <person name="Anantharaman K."/>
            <person name="Brown C.T."/>
            <person name="Hug L.A."/>
            <person name="Sharon I."/>
            <person name="Castelle C.J."/>
            <person name="Probst A.J."/>
            <person name="Thomas B.C."/>
            <person name="Singh A."/>
            <person name="Wilkins M.J."/>
            <person name="Karaoz U."/>
            <person name="Brodie E.L."/>
            <person name="Williams K.H."/>
            <person name="Hubbard S.S."/>
            <person name="Banfield J.F."/>
        </authorList>
    </citation>
    <scope>NUCLEOTIDE SEQUENCE [LARGE SCALE GENOMIC DNA]</scope>
</reference>
<name>A0A1F5BV43_9BACT</name>
<organism evidence="1 2">
    <name type="scientific">Candidatus Azambacteria bacterium RIFCSPLOWO2_01_FULL_46_25</name>
    <dbReference type="NCBI Taxonomy" id="1797298"/>
    <lineage>
        <taxon>Bacteria</taxon>
        <taxon>Candidatus Azamiibacteriota</taxon>
    </lineage>
</organism>
<comment type="caution">
    <text evidence="1">The sequence shown here is derived from an EMBL/GenBank/DDBJ whole genome shotgun (WGS) entry which is preliminary data.</text>
</comment>
<sequence length="262" mass="29606">MAKKGTKEEEKKKEENLFNLALNALVGKEGETTQEAAKSFLDFWQRKRGESIVSGQNVLKAIGVIAGYAAYRHVDPVPDSKIDNIAVFAGAVGLLTLLVVSRSNEFGGRFPQFESIVLQRIKDNYTPEQKREVLKFIRELSNWQEKRIINLLKVVGEDGKTSFDSTILKDAEMREILLSYIGEEPSLKEDVDKTIVELKKFFAANWPKTKEAYHAADAAIAGQLREFRSFLNSKGIRRDPPKKDKTATREKIQKFLNLGKGE</sequence>